<accession>A0A0C9W9J8</accession>
<keyword evidence="2" id="KW-1185">Reference proteome</keyword>
<dbReference type="Proteomes" id="UP000053820">
    <property type="component" value="Unassembled WGS sequence"/>
</dbReference>
<dbReference type="EMBL" id="KN839878">
    <property type="protein sequence ID" value="KIJ59981.1"/>
    <property type="molecule type" value="Genomic_DNA"/>
</dbReference>
<dbReference type="AlphaFoldDB" id="A0A0C9W9J8"/>
<reference evidence="1 2" key="1">
    <citation type="submission" date="2014-04" db="EMBL/GenBank/DDBJ databases">
        <title>Evolutionary Origins and Diversification of the Mycorrhizal Mutualists.</title>
        <authorList>
            <consortium name="DOE Joint Genome Institute"/>
            <consortium name="Mycorrhizal Genomics Consortium"/>
            <person name="Kohler A."/>
            <person name="Kuo A."/>
            <person name="Nagy L.G."/>
            <person name="Floudas D."/>
            <person name="Copeland A."/>
            <person name="Barry K.W."/>
            <person name="Cichocki N."/>
            <person name="Veneault-Fourrey C."/>
            <person name="LaButti K."/>
            <person name="Lindquist E.A."/>
            <person name="Lipzen A."/>
            <person name="Lundell T."/>
            <person name="Morin E."/>
            <person name="Murat C."/>
            <person name="Riley R."/>
            <person name="Ohm R."/>
            <person name="Sun H."/>
            <person name="Tunlid A."/>
            <person name="Henrissat B."/>
            <person name="Grigoriev I.V."/>
            <person name="Hibbett D.S."/>
            <person name="Martin F."/>
        </authorList>
    </citation>
    <scope>NUCLEOTIDE SEQUENCE [LARGE SCALE GENOMIC DNA]</scope>
    <source>
        <strain evidence="1 2">MD-312</strain>
    </source>
</reference>
<evidence type="ECO:0000313" key="2">
    <source>
        <dbReference type="Proteomes" id="UP000053820"/>
    </source>
</evidence>
<protein>
    <submittedName>
        <fullName evidence="1">Uncharacterized protein</fullName>
    </submittedName>
</protein>
<organism evidence="1 2">
    <name type="scientific">Hydnomerulius pinastri MD-312</name>
    <dbReference type="NCBI Taxonomy" id="994086"/>
    <lineage>
        <taxon>Eukaryota</taxon>
        <taxon>Fungi</taxon>
        <taxon>Dikarya</taxon>
        <taxon>Basidiomycota</taxon>
        <taxon>Agaricomycotina</taxon>
        <taxon>Agaricomycetes</taxon>
        <taxon>Agaricomycetidae</taxon>
        <taxon>Boletales</taxon>
        <taxon>Boletales incertae sedis</taxon>
        <taxon>Leucogyrophana</taxon>
    </lineage>
</organism>
<proteinExistence type="predicted"/>
<dbReference type="HOGENOM" id="CLU_2373067_0_0_1"/>
<evidence type="ECO:0000313" key="1">
    <source>
        <dbReference type="EMBL" id="KIJ59981.1"/>
    </source>
</evidence>
<name>A0A0C9W9J8_9AGAM</name>
<sequence>MPRPLLASSDLVLSASVLFQLINSLLARSYHLLSISQPFNVLNVRVSPKVAHAAFTEAQPLIHSGGSTAIMIEMTRHHLHSGFCSTPEHSEHFKE</sequence>
<gene>
    <name evidence="1" type="ORF">HYDPIDRAFT_117891</name>
</gene>